<accession>A0ABW2Q5J1</accession>
<dbReference type="Proteomes" id="UP001596455">
    <property type="component" value="Unassembled WGS sequence"/>
</dbReference>
<reference evidence="6" key="1">
    <citation type="journal article" date="2019" name="Int. J. Syst. Evol. Microbiol.">
        <title>The Global Catalogue of Microorganisms (GCM) 10K type strain sequencing project: providing services to taxonomists for standard genome sequencing and annotation.</title>
        <authorList>
            <consortium name="The Broad Institute Genomics Platform"/>
            <consortium name="The Broad Institute Genome Sequencing Center for Infectious Disease"/>
            <person name="Wu L."/>
            <person name="Ma J."/>
        </authorList>
    </citation>
    <scope>NUCLEOTIDE SEQUENCE [LARGE SCALE GENOMIC DNA]</scope>
    <source>
        <strain evidence="6">JCM 1490</strain>
    </source>
</reference>
<dbReference type="Pfam" id="PF00884">
    <property type="entry name" value="Sulfatase"/>
    <property type="match status" value="1"/>
</dbReference>
<dbReference type="PANTHER" id="PTHR45953">
    <property type="entry name" value="IDURONATE 2-SULFATASE"/>
    <property type="match status" value="1"/>
</dbReference>
<evidence type="ECO:0000256" key="1">
    <source>
        <dbReference type="ARBA" id="ARBA00008779"/>
    </source>
</evidence>
<dbReference type="SUPFAM" id="SSF53649">
    <property type="entry name" value="Alkaline phosphatase-like"/>
    <property type="match status" value="1"/>
</dbReference>
<keyword evidence="3" id="KW-0378">Hydrolase</keyword>
<comment type="similarity">
    <text evidence="1">Belongs to the sulfatase family.</text>
</comment>
<dbReference type="InterPro" id="IPR000917">
    <property type="entry name" value="Sulfatase_N"/>
</dbReference>
<sequence length="493" mass="55305">MAAGKQRLNVLVLMSDEQRWDTLGHTGNPAARTPVLDELAETSTVLERTYTPFPLCCPSRTSLWTGRMPRHHHVLGNWRAIDPRLRDAGLGTAFRDAGYHTLYCGKWHVPGTTPRRMGFRATSAIPAVLDGRDRGRYIQPYREYAGRQGYELVDGHIENLTRADVETLRSAPHRATAAIPEEHFLETWQTDQFLRALHQRPDDRPWFAVCSFNAPHFPMVVPAPYDRIIDRRRVRLPASFAAGPGTRPREVATSSYATKYADLDEAGWTDMIAHYLGLCALVDTQVGRILDHLRRAGELDRTIVVYTSDHGDMMGAHRLMEKGHLLHYEEALRVPLLVRHPDQTGGTRTTNLVSVVDIARTLAELAGVTWTEDDDGTSFAAMLAKAAPTPTRNHVTAETVLYGMEADANGEHVDPATWDADRDGMNLSVRTHRVRYVYRSRDVDELYDHALDPDELVNLAGDPARTSDRLALRRLLADEIGDVYPDVARTLTA</sequence>
<evidence type="ECO:0000313" key="5">
    <source>
        <dbReference type="EMBL" id="MFC7404748.1"/>
    </source>
</evidence>
<protein>
    <submittedName>
        <fullName evidence="5">Sulfatase-like hydrolase/transferase</fullName>
    </submittedName>
</protein>
<gene>
    <name evidence="5" type="ORF">ACFQQL_06465</name>
</gene>
<comment type="caution">
    <text evidence="5">The sequence shown here is derived from an EMBL/GenBank/DDBJ whole genome shotgun (WGS) entry which is preliminary data.</text>
</comment>
<feature type="domain" description="Sulfatase N-terminal" evidence="4">
    <location>
        <begin position="9"/>
        <end position="368"/>
    </location>
</feature>
<evidence type="ECO:0000256" key="3">
    <source>
        <dbReference type="ARBA" id="ARBA00022801"/>
    </source>
</evidence>
<keyword evidence="6" id="KW-1185">Reference proteome</keyword>
<organism evidence="5 6">
    <name type="scientific">Georgenia alba</name>
    <dbReference type="NCBI Taxonomy" id="2233858"/>
    <lineage>
        <taxon>Bacteria</taxon>
        <taxon>Bacillati</taxon>
        <taxon>Actinomycetota</taxon>
        <taxon>Actinomycetes</taxon>
        <taxon>Micrococcales</taxon>
        <taxon>Bogoriellaceae</taxon>
        <taxon>Georgenia</taxon>
    </lineage>
</organism>
<evidence type="ECO:0000256" key="2">
    <source>
        <dbReference type="ARBA" id="ARBA00022723"/>
    </source>
</evidence>
<dbReference type="PROSITE" id="PS00523">
    <property type="entry name" value="SULFATASE_1"/>
    <property type="match status" value="1"/>
</dbReference>
<proteinExistence type="inferred from homology"/>
<dbReference type="RefSeq" id="WP_382392437.1">
    <property type="nucleotide sequence ID" value="NZ_JBHTCQ010000001.1"/>
</dbReference>
<dbReference type="EMBL" id="JBHTCQ010000001">
    <property type="protein sequence ID" value="MFC7404748.1"/>
    <property type="molecule type" value="Genomic_DNA"/>
</dbReference>
<name>A0ABW2Q5J1_9MICO</name>
<dbReference type="PANTHER" id="PTHR45953:SF1">
    <property type="entry name" value="IDURONATE 2-SULFATASE"/>
    <property type="match status" value="1"/>
</dbReference>
<keyword evidence="2" id="KW-0479">Metal-binding</keyword>
<dbReference type="InterPro" id="IPR024607">
    <property type="entry name" value="Sulfatase_CS"/>
</dbReference>
<evidence type="ECO:0000259" key="4">
    <source>
        <dbReference type="Pfam" id="PF00884"/>
    </source>
</evidence>
<dbReference type="Gene3D" id="3.40.720.10">
    <property type="entry name" value="Alkaline Phosphatase, subunit A"/>
    <property type="match status" value="1"/>
</dbReference>
<evidence type="ECO:0000313" key="6">
    <source>
        <dbReference type="Proteomes" id="UP001596455"/>
    </source>
</evidence>
<dbReference type="InterPro" id="IPR017850">
    <property type="entry name" value="Alkaline_phosphatase_core_sf"/>
</dbReference>